<evidence type="ECO:0000313" key="16">
    <source>
        <dbReference type="EnsemblMetazoa" id="XP_003425559"/>
    </source>
</evidence>
<keyword evidence="9" id="KW-0804">Transcription</keyword>
<dbReference type="PANTHER" id="PTHR13808">
    <property type="entry name" value="CBP/P300-RELATED"/>
    <property type="match status" value="1"/>
</dbReference>
<evidence type="ECO:0000256" key="5">
    <source>
        <dbReference type="ARBA" id="ARBA00022771"/>
    </source>
</evidence>
<sequence>MSSSNEEFAVSDNASQTQLMSSNFEDGDDKLKPLDTDDKMPESQVEINKDPAQPQSADGPSDGLPGPQQATCSEDVPGGVHDQQKSQPILSDTKKYELIQEQLQLYLHAQRCQLRENILDERKCNLPHCKIIKNVLIHMSNCQAGKDCTVAHCYSARQIIGHWKYCATKSCPICLPRKRNSTFNLVGVNPTSPDIQRTPSFADIKRAYDAIVIAVPSTSGAAGVAATAATGNTQQDYDIRYLQLPGCQPGHLDPTFVQATKEWQRTFSSDLRSRLVYKLLIAIFPNPSPETFADPRILGVMECARNFEVDAYKVANSRSQYYHRLAYHILRIRKDINEQQRRRIERLQLQQQQLSTSSGTTTV</sequence>
<evidence type="ECO:0000256" key="6">
    <source>
        <dbReference type="ARBA" id="ARBA00022833"/>
    </source>
</evidence>
<feature type="region of interest" description="Disordered" evidence="13">
    <location>
        <begin position="1"/>
        <end position="89"/>
    </location>
</feature>
<evidence type="ECO:0000256" key="3">
    <source>
        <dbReference type="ARBA" id="ARBA00022679"/>
    </source>
</evidence>
<dbReference type="AlphaFoldDB" id="A0A7M7GD76"/>
<evidence type="ECO:0000256" key="2">
    <source>
        <dbReference type="ARBA" id="ARBA00013184"/>
    </source>
</evidence>
<keyword evidence="6 12" id="KW-0862">Zinc</keyword>
<dbReference type="PROSITE" id="PS50134">
    <property type="entry name" value="ZF_TAZ"/>
    <property type="match status" value="1"/>
</dbReference>
<dbReference type="Proteomes" id="UP000002358">
    <property type="component" value="Chromosome 1"/>
</dbReference>
<evidence type="ECO:0000256" key="11">
    <source>
        <dbReference type="ARBA" id="ARBA00048017"/>
    </source>
</evidence>
<evidence type="ECO:0000256" key="9">
    <source>
        <dbReference type="ARBA" id="ARBA00023163"/>
    </source>
</evidence>
<name>A0A7M7GD76_NASVI</name>
<evidence type="ECO:0000256" key="7">
    <source>
        <dbReference type="ARBA" id="ARBA00022853"/>
    </source>
</evidence>
<comment type="catalytic activity">
    <reaction evidence="11">
        <text>L-lysyl-[protein] + acetyl-CoA = N(6)-acetyl-L-lysyl-[protein] + CoA + H(+)</text>
        <dbReference type="Rhea" id="RHEA:45948"/>
        <dbReference type="Rhea" id="RHEA-COMP:9752"/>
        <dbReference type="Rhea" id="RHEA-COMP:10731"/>
        <dbReference type="ChEBI" id="CHEBI:15378"/>
        <dbReference type="ChEBI" id="CHEBI:29969"/>
        <dbReference type="ChEBI" id="CHEBI:57287"/>
        <dbReference type="ChEBI" id="CHEBI:57288"/>
        <dbReference type="ChEBI" id="CHEBI:61930"/>
        <dbReference type="EC" id="2.3.1.48"/>
    </reaction>
</comment>
<dbReference type="InParanoid" id="A0A7M7GD76"/>
<evidence type="ECO:0000256" key="12">
    <source>
        <dbReference type="PROSITE-ProRule" id="PRU00203"/>
    </source>
</evidence>
<keyword evidence="4 12" id="KW-0479">Metal-binding</keyword>
<keyword evidence="10" id="KW-0539">Nucleus</keyword>
<protein>
    <recommendedName>
        <fullName evidence="2">histone acetyltransferase</fullName>
        <ecNumber evidence="2">2.3.1.48</ecNumber>
    </recommendedName>
</protein>
<dbReference type="InterPro" id="IPR036529">
    <property type="entry name" value="KIX_dom_sf"/>
</dbReference>
<dbReference type="KEGG" id="nvi:100679057"/>
<evidence type="ECO:0000256" key="4">
    <source>
        <dbReference type="ARBA" id="ARBA00022723"/>
    </source>
</evidence>
<feature type="domain" description="KIX" evidence="15">
    <location>
        <begin position="258"/>
        <end position="337"/>
    </location>
</feature>
<dbReference type="GO" id="GO:0005634">
    <property type="term" value="C:nucleus"/>
    <property type="evidence" value="ECO:0007669"/>
    <property type="project" value="UniProtKB-SubCell"/>
</dbReference>
<keyword evidence="3" id="KW-0808">Transferase</keyword>
<dbReference type="InterPro" id="IPR035898">
    <property type="entry name" value="TAZ_dom_sf"/>
</dbReference>
<evidence type="ECO:0000256" key="13">
    <source>
        <dbReference type="SAM" id="MobiDB-lite"/>
    </source>
</evidence>
<keyword evidence="5 12" id="KW-0863">Zinc-finger</keyword>
<dbReference type="OrthoDB" id="7700608at2759"/>
<dbReference type="InterPro" id="IPR003101">
    <property type="entry name" value="KIX_dom"/>
</dbReference>
<dbReference type="GO" id="GO:0045944">
    <property type="term" value="P:positive regulation of transcription by RNA polymerase II"/>
    <property type="evidence" value="ECO:0007669"/>
    <property type="project" value="TreeGrafter"/>
</dbReference>
<feature type="compositionally biased region" description="Basic and acidic residues" evidence="13">
    <location>
        <begin position="29"/>
        <end position="41"/>
    </location>
</feature>
<feature type="compositionally biased region" description="Polar residues" evidence="13">
    <location>
        <begin position="1"/>
        <end position="24"/>
    </location>
</feature>
<dbReference type="PROSITE" id="PS50952">
    <property type="entry name" value="KIX"/>
    <property type="match status" value="1"/>
</dbReference>
<feature type="domain" description="TAZ-type" evidence="14">
    <location>
        <begin position="92"/>
        <end position="177"/>
    </location>
</feature>
<evidence type="ECO:0000313" key="17">
    <source>
        <dbReference type="Proteomes" id="UP000002358"/>
    </source>
</evidence>
<dbReference type="SMART" id="SM00551">
    <property type="entry name" value="ZnF_TAZ"/>
    <property type="match status" value="1"/>
</dbReference>
<dbReference type="Gene3D" id="1.10.246.20">
    <property type="entry name" value="Coactivator CBP, KIX domain"/>
    <property type="match status" value="1"/>
</dbReference>
<dbReference type="PANTHER" id="PTHR13808:SF1">
    <property type="entry name" value="HISTONE ACETYLTRANSFERASE"/>
    <property type="match status" value="1"/>
</dbReference>
<evidence type="ECO:0000256" key="10">
    <source>
        <dbReference type="ARBA" id="ARBA00023242"/>
    </source>
</evidence>
<dbReference type="GO" id="GO:0000123">
    <property type="term" value="C:histone acetyltransferase complex"/>
    <property type="evidence" value="ECO:0007669"/>
    <property type="project" value="TreeGrafter"/>
</dbReference>
<dbReference type="InterPro" id="IPR013178">
    <property type="entry name" value="Histone_AcTrfase_Rtt109/CBP"/>
</dbReference>
<feature type="zinc finger region" description="TAZ-type" evidence="12">
    <location>
        <begin position="92"/>
        <end position="177"/>
    </location>
</feature>
<keyword evidence="8" id="KW-0805">Transcription regulation</keyword>
<keyword evidence="17" id="KW-1185">Reference proteome</keyword>
<dbReference type="GO" id="GO:0005667">
    <property type="term" value="C:transcription regulator complex"/>
    <property type="evidence" value="ECO:0007669"/>
    <property type="project" value="TreeGrafter"/>
</dbReference>
<dbReference type="Pfam" id="PF02135">
    <property type="entry name" value="zf-TAZ"/>
    <property type="match status" value="1"/>
</dbReference>
<dbReference type="InterPro" id="IPR000197">
    <property type="entry name" value="Znf_TAZ"/>
</dbReference>
<dbReference type="EnsemblMetazoa" id="XM_003425511">
    <property type="protein sequence ID" value="XP_003425559"/>
    <property type="gene ID" value="LOC100679057"/>
</dbReference>
<gene>
    <name evidence="16" type="primary">100679057</name>
</gene>
<comment type="subcellular location">
    <subcellularLocation>
        <location evidence="1">Nucleus</location>
    </subcellularLocation>
</comment>
<dbReference type="GO" id="GO:0004402">
    <property type="term" value="F:histone acetyltransferase activity"/>
    <property type="evidence" value="ECO:0007669"/>
    <property type="project" value="InterPro"/>
</dbReference>
<keyword evidence="7" id="KW-0156">Chromatin regulator</keyword>
<dbReference type="GO" id="GO:0031490">
    <property type="term" value="F:chromatin DNA binding"/>
    <property type="evidence" value="ECO:0007669"/>
    <property type="project" value="TreeGrafter"/>
</dbReference>
<evidence type="ECO:0000256" key="1">
    <source>
        <dbReference type="ARBA" id="ARBA00004123"/>
    </source>
</evidence>
<proteinExistence type="predicted"/>
<evidence type="ECO:0000259" key="14">
    <source>
        <dbReference type="PROSITE" id="PS50134"/>
    </source>
</evidence>
<reference evidence="16" key="1">
    <citation type="submission" date="2021-01" db="UniProtKB">
        <authorList>
            <consortium name="EnsemblMetazoa"/>
        </authorList>
    </citation>
    <scope>IDENTIFICATION</scope>
</reference>
<accession>A0A7M7GD76</accession>
<dbReference type="EC" id="2.3.1.48" evidence="2"/>
<organism evidence="16 17">
    <name type="scientific">Nasonia vitripennis</name>
    <name type="common">Parasitic wasp</name>
    <dbReference type="NCBI Taxonomy" id="7425"/>
    <lineage>
        <taxon>Eukaryota</taxon>
        <taxon>Metazoa</taxon>
        <taxon>Ecdysozoa</taxon>
        <taxon>Arthropoda</taxon>
        <taxon>Hexapoda</taxon>
        <taxon>Insecta</taxon>
        <taxon>Pterygota</taxon>
        <taxon>Neoptera</taxon>
        <taxon>Endopterygota</taxon>
        <taxon>Hymenoptera</taxon>
        <taxon>Apocrita</taxon>
        <taxon>Proctotrupomorpha</taxon>
        <taxon>Chalcidoidea</taxon>
        <taxon>Pteromalidae</taxon>
        <taxon>Pteromalinae</taxon>
        <taxon>Nasonia</taxon>
    </lineage>
</organism>
<dbReference type="GO" id="GO:0003713">
    <property type="term" value="F:transcription coactivator activity"/>
    <property type="evidence" value="ECO:0007669"/>
    <property type="project" value="TreeGrafter"/>
</dbReference>
<evidence type="ECO:0000256" key="8">
    <source>
        <dbReference type="ARBA" id="ARBA00023015"/>
    </source>
</evidence>
<dbReference type="GO" id="GO:0008270">
    <property type="term" value="F:zinc ion binding"/>
    <property type="evidence" value="ECO:0007669"/>
    <property type="project" value="UniProtKB-KW"/>
</dbReference>
<dbReference type="SUPFAM" id="SSF57933">
    <property type="entry name" value="TAZ domain"/>
    <property type="match status" value="1"/>
</dbReference>
<evidence type="ECO:0000259" key="15">
    <source>
        <dbReference type="PROSITE" id="PS50952"/>
    </source>
</evidence>
<dbReference type="Pfam" id="PF02172">
    <property type="entry name" value="KIX"/>
    <property type="match status" value="1"/>
</dbReference>
<dbReference type="SUPFAM" id="SSF47040">
    <property type="entry name" value="Kix domain of CBP (creb binding protein)"/>
    <property type="match status" value="1"/>
</dbReference>
<dbReference type="Gene3D" id="1.20.1020.10">
    <property type="entry name" value="TAZ domain"/>
    <property type="match status" value="1"/>
</dbReference>
<dbReference type="SMR" id="A0A7M7GD76"/>